<proteinExistence type="predicted"/>
<evidence type="ECO:0000259" key="3">
    <source>
        <dbReference type="Pfam" id="PF13256"/>
    </source>
</evidence>
<evidence type="ECO:0000313" key="4">
    <source>
        <dbReference type="EMBL" id="WZF29655.1"/>
    </source>
</evidence>
<gene>
    <name evidence="4" type="ORF">AABL52_20470</name>
</gene>
<dbReference type="InterPro" id="IPR025120">
    <property type="entry name" value="DUF4047"/>
</dbReference>
<dbReference type="Pfam" id="PF13256">
    <property type="entry name" value="DUF4047"/>
    <property type="match status" value="1"/>
</dbReference>
<accession>A0ABZ2VKD0</accession>
<evidence type="ECO:0000313" key="5">
    <source>
        <dbReference type="Proteomes" id="UP001485505"/>
    </source>
</evidence>
<feature type="region of interest" description="Disordered" evidence="1">
    <location>
        <begin position="187"/>
        <end position="246"/>
    </location>
</feature>
<keyword evidence="2" id="KW-0732">Signal</keyword>
<sequence length="246" mass="28460">MLKPPRKFKKMLILPCLCSITFYLGSQMMTYTEAAFIHETKVTATISTASIFPKTVDQLTEQAKQHKEVILHEYEGMKSKVTVTSTQELEHALVTWKQGREKIVAERELLQKIYVSIEGPYNQVQEELKGNKSGSNKQVFSYVNTGFHIVKENCEYVDKEVNLQVIDKQIQGFEKLLVEETAKQVSEATKQEEAKKLEESKKKEEAKKLEESKKKEEAKKLEESKKKEEAKKLEESKKQEESKKHE</sequence>
<feature type="compositionally biased region" description="Basic and acidic residues" evidence="1">
    <location>
        <begin position="189"/>
        <end position="246"/>
    </location>
</feature>
<feature type="domain" description="DUF4047" evidence="3">
    <location>
        <begin position="28"/>
        <end position="152"/>
    </location>
</feature>
<protein>
    <submittedName>
        <fullName evidence="4">DUF4047 domain-containing protein</fullName>
    </submittedName>
</protein>
<reference evidence="4 5" key="1">
    <citation type="submission" date="2024-04" db="EMBL/GenBank/DDBJ databases">
        <title>Complete genome sequence of Bacillus mobilis strains derived from soil.</title>
        <authorList>
            <person name="Jung H."/>
            <person name="Choi S."/>
            <person name="Kim Y."/>
            <person name="Han J.A."/>
            <person name="Kim E.Y."/>
            <person name="Lee H.-S."/>
        </authorList>
    </citation>
    <scope>NUCLEOTIDE SEQUENCE [LARGE SCALE GENOMIC DNA]</scope>
    <source>
        <strain evidence="4 5">IMGN7</strain>
    </source>
</reference>
<evidence type="ECO:0000256" key="2">
    <source>
        <dbReference type="SAM" id="SignalP"/>
    </source>
</evidence>
<keyword evidence="5" id="KW-1185">Reference proteome</keyword>
<name>A0ABZ2VKD0_9BACI</name>
<organism evidence="4 5">
    <name type="scientific">Bacillus paramobilis</name>
    <dbReference type="NCBI Taxonomy" id="2817477"/>
    <lineage>
        <taxon>Bacteria</taxon>
        <taxon>Bacillati</taxon>
        <taxon>Bacillota</taxon>
        <taxon>Bacilli</taxon>
        <taxon>Bacillales</taxon>
        <taxon>Bacillaceae</taxon>
        <taxon>Bacillus</taxon>
        <taxon>Bacillus cereus group</taxon>
    </lineage>
</organism>
<evidence type="ECO:0000256" key="1">
    <source>
        <dbReference type="SAM" id="MobiDB-lite"/>
    </source>
</evidence>
<dbReference type="RefSeq" id="WP_341518285.1">
    <property type="nucleotide sequence ID" value="NZ_CP151108.1"/>
</dbReference>
<feature type="chain" id="PRO_5046331835" evidence="2">
    <location>
        <begin position="27"/>
        <end position="246"/>
    </location>
</feature>
<dbReference type="EMBL" id="CP151108">
    <property type="protein sequence ID" value="WZF29655.1"/>
    <property type="molecule type" value="Genomic_DNA"/>
</dbReference>
<feature type="signal peptide" evidence="2">
    <location>
        <begin position="1"/>
        <end position="26"/>
    </location>
</feature>
<dbReference type="Proteomes" id="UP001485505">
    <property type="component" value="Chromosome"/>
</dbReference>